<sequence length="534" mass="59020">MSLSQHERFLSLAFCWGELLLELDEEFRIVFAGGLTEALFGKPPEELRGLDLLAQVGSTTRTLLRTALTRARLGGRIQDLYVALPRHDRHEQICQIAGYHSADDDGAGRFFLAVKLMPNAYFDQAVGSADGFADAESFCDMANEALSRRRDAKLTLISIPDLQTLFGELSRGEQRSVRLAIGSFLRAHALDRDETGTMGLGKYGFVHDDGVDVDSIRGELSDLLATVTRGRSVDVRAATITGQEQVDPDDLAKGIVFAINQFKESAAEGLTLSALNANFAGFAEEAVKTVTLFRNTVERSNFSIVFQPIVSLADGSIHHYEVLSRFRGRFGESPYRYICFAEETGLIAEFDFTVIKKTVAWLEAHGRRTRHRFAVNMSGQSLANPAYRQRVDELLQRKPWLKDRLMIELTESARVEDLHAADLYIQHLRGRGVPVCLDDFGAGASSFNYLGAMAVDVVKLDGAAIDNTIGSVRGRAFMKAMGSFCRALGVQTIGEMIDTREKVAFLRECDIDFGQGYLFGKGEPEPAGSVWFDL</sequence>
<dbReference type="SMART" id="SM00052">
    <property type="entry name" value="EAL"/>
    <property type="match status" value="1"/>
</dbReference>
<dbReference type="PROSITE" id="PS50883">
    <property type="entry name" value="EAL"/>
    <property type="match status" value="1"/>
</dbReference>
<dbReference type="PANTHER" id="PTHR33121:SF23">
    <property type="entry name" value="CYCLIC DI-GMP PHOSPHODIESTERASE PDEB"/>
    <property type="match status" value="1"/>
</dbReference>
<feature type="domain" description="EAL" evidence="1">
    <location>
        <begin position="286"/>
        <end position="534"/>
    </location>
</feature>
<dbReference type="InterPro" id="IPR050706">
    <property type="entry name" value="Cyclic-di-GMP_PDE-like"/>
</dbReference>
<proteinExistence type="predicted"/>
<dbReference type="SUPFAM" id="SSF141868">
    <property type="entry name" value="EAL domain-like"/>
    <property type="match status" value="1"/>
</dbReference>
<evidence type="ECO:0000313" key="2">
    <source>
        <dbReference type="EMBL" id="SBV92370.1"/>
    </source>
</evidence>
<organism evidence="2">
    <name type="scientific">uncultured Alphaproteobacteria bacterium</name>
    <dbReference type="NCBI Taxonomy" id="91750"/>
    <lineage>
        <taxon>Bacteria</taxon>
        <taxon>Pseudomonadati</taxon>
        <taxon>Pseudomonadota</taxon>
        <taxon>Alphaproteobacteria</taxon>
        <taxon>environmental samples</taxon>
    </lineage>
</organism>
<dbReference type="Gene3D" id="3.20.20.450">
    <property type="entry name" value="EAL domain"/>
    <property type="match status" value="1"/>
</dbReference>
<dbReference type="InterPro" id="IPR035965">
    <property type="entry name" value="PAS-like_dom_sf"/>
</dbReference>
<dbReference type="AlphaFoldDB" id="A0A212IYW3"/>
<dbReference type="InterPro" id="IPR000014">
    <property type="entry name" value="PAS"/>
</dbReference>
<dbReference type="Pfam" id="PF00563">
    <property type="entry name" value="EAL"/>
    <property type="match status" value="1"/>
</dbReference>
<dbReference type="CDD" id="cd00130">
    <property type="entry name" value="PAS"/>
    <property type="match status" value="1"/>
</dbReference>
<name>A0A212IYW3_9PROT</name>
<dbReference type="PANTHER" id="PTHR33121">
    <property type="entry name" value="CYCLIC DI-GMP PHOSPHODIESTERASE PDEF"/>
    <property type="match status" value="1"/>
</dbReference>
<gene>
    <name evidence="2" type="ORF">KL86APRO_10242</name>
</gene>
<dbReference type="CDD" id="cd01948">
    <property type="entry name" value="EAL"/>
    <property type="match status" value="1"/>
</dbReference>
<dbReference type="SUPFAM" id="SSF55785">
    <property type="entry name" value="PYP-like sensor domain (PAS domain)"/>
    <property type="match status" value="1"/>
</dbReference>
<dbReference type="InterPro" id="IPR035919">
    <property type="entry name" value="EAL_sf"/>
</dbReference>
<dbReference type="GO" id="GO:0071111">
    <property type="term" value="F:cyclic-guanylate-specific phosphodiesterase activity"/>
    <property type="evidence" value="ECO:0007669"/>
    <property type="project" value="InterPro"/>
</dbReference>
<evidence type="ECO:0000259" key="1">
    <source>
        <dbReference type="PROSITE" id="PS50883"/>
    </source>
</evidence>
<protein>
    <submittedName>
        <fullName evidence="2">Putative Diguanylate phosphodiesterase</fullName>
    </submittedName>
</protein>
<dbReference type="InterPro" id="IPR001633">
    <property type="entry name" value="EAL_dom"/>
</dbReference>
<accession>A0A212IYW3</accession>
<dbReference type="EMBL" id="FLUO01000001">
    <property type="protein sequence ID" value="SBV92370.1"/>
    <property type="molecule type" value="Genomic_DNA"/>
</dbReference>
<reference evidence="2" key="1">
    <citation type="submission" date="2016-04" db="EMBL/GenBank/DDBJ databases">
        <authorList>
            <person name="Evans L.H."/>
            <person name="Alamgir A."/>
            <person name="Owens N."/>
            <person name="Weber N.D."/>
            <person name="Virtaneva K."/>
            <person name="Barbian K."/>
            <person name="Babar A."/>
            <person name="Rosenke K."/>
        </authorList>
    </citation>
    <scope>NUCLEOTIDE SEQUENCE</scope>
    <source>
        <strain evidence="2">86</strain>
    </source>
</reference>